<sequence>MNLTRDDWVYILVHAAVDDPFSYKPNITTTTPPSMQNSDYDYDSACRRIDDLYSAAEKHKNSSSLFPQQFMDHVACNKIHPACHPFGDPKTHRLIEAPPEGDEVDINSPEYEFRLIGIVEQLDIPPFERRLFHASRIRFLQQRIGVAPPTAEKFAANGAALFRALELSSTLAPHHVDHSNIGSACPTFGNRLFSAKDYTHEQDVLAITNTIDPSGELAKAAALAHLVHTSENTVEYLRTNGTD</sequence>
<dbReference type="KEGG" id="adl:AURDEDRAFT_172868"/>
<dbReference type="InParanoid" id="J0WVH0"/>
<name>J0WVH0_AURST</name>
<proteinExistence type="predicted"/>
<evidence type="ECO:0000313" key="2">
    <source>
        <dbReference type="Proteomes" id="UP000006514"/>
    </source>
</evidence>
<dbReference type="AlphaFoldDB" id="J0WVH0"/>
<protein>
    <submittedName>
        <fullName evidence="1">Uncharacterized protein</fullName>
    </submittedName>
</protein>
<organism evidence="1 2">
    <name type="scientific">Auricularia subglabra (strain TFB-10046 / SS5)</name>
    <name type="common">White-rot fungus</name>
    <name type="synonym">Auricularia delicata (strain TFB10046)</name>
    <dbReference type="NCBI Taxonomy" id="717982"/>
    <lineage>
        <taxon>Eukaryota</taxon>
        <taxon>Fungi</taxon>
        <taxon>Dikarya</taxon>
        <taxon>Basidiomycota</taxon>
        <taxon>Agaricomycotina</taxon>
        <taxon>Agaricomycetes</taxon>
        <taxon>Auriculariales</taxon>
        <taxon>Auriculariaceae</taxon>
        <taxon>Auricularia</taxon>
    </lineage>
</organism>
<gene>
    <name evidence="1" type="ORF">AURDEDRAFT_172868</name>
</gene>
<evidence type="ECO:0000313" key="1">
    <source>
        <dbReference type="EMBL" id="EJD38109.1"/>
    </source>
</evidence>
<accession>J0WVH0</accession>
<dbReference type="Proteomes" id="UP000006514">
    <property type="component" value="Unassembled WGS sequence"/>
</dbReference>
<keyword evidence="2" id="KW-1185">Reference proteome</keyword>
<dbReference type="EMBL" id="JH687830">
    <property type="protein sequence ID" value="EJD38109.1"/>
    <property type="molecule type" value="Genomic_DNA"/>
</dbReference>
<reference evidence="2" key="1">
    <citation type="journal article" date="2012" name="Science">
        <title>The Paleozoic origin of enzymatic lignin decomposition reconstructed from 31 fungal genomes.</title>
        <authorList>
            <person name="Floudas D."/>
            <person name="Binder M."/>
            <person name="Riley R."/>
            <person name="Barry K."/>
            <person name="Blanchette R.A."/>
            <person name="Henrissat B."/>
            <person name="Martinez A.T."/>
            <person name="Otillar R."/>
            <person name="Spatafora J.W."/>
            <person name="Yadav J.S."/>
            <person name="Aerts A."/>
            <person name="Benoit I."/>
            <person name="Boyd A."/>
            <person name="Carlson A."/>
            <person name="Copeland A."/>
            <person name="Coutinho P.M."/>
            <person name="de Vries R.P."/>
            <person name="Ferreira P."/>
            <person name="Findley K."/>
            <person name="Foster B."/>
            <person name="Gaskell J."/>
            <person name="Glotzer D."/>
            <person name="Gorecki P."/>
            <person name="Heitman J."/>
            <person name="Hesse C."/>
            <person name="Hori C."/>
            <person name="Igarashi K."/>
            <person name="Jurgens J.A."/>
            <person name="Kallen N."/>
            <person name="Kersten P."/>
            <person name="Kohler A."/>
            <person name="Kuees U."/>
            <person name="Kumar T.K.A."/>
            <person name="Kuo A."/>
            <person name="LaButti K."/>
            <person name="Larrondo L.F."/>
            <person name="Lindquist E."/>
            <person name="Ling A."/>
            <person name="Lombard V."/>
            <person name="Lucas S."/>
            <person name="Lundell T."/>
            <person name="Martin R."/>
            <person name="McLaughlin D.J."/>
            <person name="Morgenstern I."/>
            <person name="Morin E."/>
            <person name="Murat C."/>
            <person name="Nagy L.G."/>
            <person name="Nolan M."/>
            <person name="Ohm R.A."/>
            <person name="Patyshakuliyeva A."/>
            <person name="Rokas A."/>
            <person name="Ruiz-Duenas F.J."/>
            <person name="Sabat G."/>
            <person name="Salamov A."/>
            <person name="Samejima M."/>
            <person name="Schmutz J."/>
            <person name="Slot J.C."/>
            <person name="St John F."/>
            <person name="Stenlid J."/>
            <person name="Sun H."/>
            <person name="Sun S."/>
            <person name="Syed K."/>
            <person name="Tsang A."/>
            <person name="Wiebenga A."/>
            <person name="Young D."/>
            <person name="Pisabarro A."/>
            <person name="Eastwood D.C."/>
            <person name="Martin F."/>
            <person name="Cullen D."/>
            <person name="Grigoriev I.V."/>
            <person name="Hibbett D.S."/>
        </authorList>
    </citation>
    <scope>NUCLEOTIDE SEQUENCE [LARGE SCALE GENOMIC DNA]</scope>
    <source>
        <strain evidence="2">TFB10046</strain>
    </source>
</reference>